<organism evidence="2 3">
    <name type="scientific">Roseateles agri</name>
    <dbReference type="NCBI Taxonomy" id="3098619"/>
    <lineage>
        <taxon>Bacteria</taxon>
        <taxon>Pseudomonadati</taxon>
        <taxon>Pseudomonadota</taxon>
        <taxon>Betaproteobacteria</taxon>
        <taxon>Burkholderiales</taxon>
        <taxon>Sphaerotilaceae</taxon>
        <taxon>Roseateles</taxon>
    </lineage>
</organism>
<name>A0ABU5DPW4_9BURK</name>
<keyword evidence="1" id="KW-0732">Signal</keyword>
<protein>
    <recommendedName>
        <fullName evidence="4">Lipoprotein</fullName>
    </recommendedName>
</protein>
<reference evidence="2 3" key="1">
    <citation type="submission" date="2023-11" db="EMBL/GenBank/DDBJ databases">
        <title>Paucibacter sp. nov., isolated from fresh soil in Korea.</title>
        <authorList>
            <person name="Le N.T.T."/>
        </authorList>
    </citation>
    <scope>NUCLEOTIDE SEQUENCE [LARGE SCALE GENOMIC DNA]</scope>
    <source>
        <strain evidence="2 3">R3-3</strain>
    </source>
</reference>
<sequence>MKFSCIALLLPLIVAGCASTQTSEPVVEAKAECGLTYRVGSNIPRKECLPPQTPEERQRMQENLRNEIKLDTVNEIGR</sequence>
<comment type="caution">
    <text evidence="2">The sequence shown here is derived from an EMBL/GenBank/DDBJ whole genome shotgun (WGS) entry which is preliminary data.</text>
</comment>
<dbReference type="Proteomes" id="UP001285263">
    <property type="component" value="Unassembled WGS sequence"/>
</dbReference>
<keyword evidence="3" id="KW-1185">Reference proteome</keyword>
<evidence type="ECO:0000313" key="2">
    <source>
        <dbReference type="EMBL" id="MDY0748367.1"/>
    </source>
</evidence>
<evidence type="ECO:0008006" key="4">
    <source>
        <dbReference type="Google" id="ProtNLM"/>
    </source>
</evidence>
<accession>A0ABU5DPW4</accession>
<proteinExistence type="predicted"/>
<gene>
    <name evidence="2" type="ORF">SNE35_27965</name>
</gene>
<dbReference type="EMBL" id="JAXCLA010000010">
    <property type="protein sequence ID" value="MDY0748367.1"/>
    <property type="molecule type" value="Genomic_DNA"/>
</dbReference>
<feature type="signal peptide" evidence="1">
    <location>
        <begin position="1"/>
        <end position="20"/>
    </location>
</feature>
<evidence type="ECO:0000313" key="3">
    <source>
        <dbReference type="Proteomes" id="UP001285263"/>
    </source>
</evidence>
<evidence type="ECO:0000256" key="1">
    <source>
        <dbReference type="SAM" id="SignalP"/>
    </source>
</evidence>
<dbReference type="RefSeq" id="WP_320426339.1">
    <property type="nucleotide sequence ID" value="NZ_JAXCLA010000010.1"/>
</dbReference>
<feature type="chain" id="PRO_5046511751" description="Lipoprotein" evidence="1">
    <location>
        <begin position="21"/>
        <end position="78"/>
    </location>
</feature>
<dbReference type="PROSITE" id="PS51257">
    <property type="entry name" value="PROKAR_LIPOPROTEIN"/>
    <property type="match status" value="1"/>
</dbReference>